<dbReference type="AlphaFoldDB" id="A0A8H6N8P1"/>
<gene>
    <name evidence="2" type="ORF">CPLU01_10928</name>
</gene>
<dbReference type="PROSITE" id="PS51186">
    <property type="entry name" value="GNAT"/>
    <property type="match status" value="1"/>
</dbReference>
<accession>A0A8H6N8P1</accession>
<keyword evidence="3" id="KW-1185">Reference proteome</keyword>
<dbReference type="Pfam" id="PF00583">
    <property type="entry name" value="Acetyltransf_1"/>
    <property type="match status" value="1"/>
</dbReference>
<dbReference type="EMBL" id="WIGO01000195">
    <property type="protein sequence ID" value="KAF6824329.1"/>
    <property type="molecule type" value="Genomic_DNA"/>
</dbReference>
<dbReference type="InterPro" id="IPR052523">
    <property type="entry name" value="Trichothecene_AcTrans"/>
</dbReference>
<dbReference type="GO" id="GO:0016747">
    <property type="term" value="F:acyltransferase activity, transferring groups other than amino-acyl groups"/>
    <property type="evidence" value="ECO:0007669"/>
    <property type="project" value="InterPro"/>
</dbReference>
<protein>
    <submittedName>
        <fullName evidence="2">GNAT family</fullName>
    </submittedName>
</protein>
<proteinExistence type="predicted"/>
<name>A0A8H6N8P1_9PEZI</name>
<dbReference type="SUPFAM" id="SSF55729">
    <property type="entry name" value="Acyl-CoA N-acyltransferases (Nat)"/>
    <property type="match status" value="1"/>
</dbReference>
<dbReference type="InterPro" id="IPR000182">
    <property type="entry name" value="GNAT_dom"/>
</dbReference>
<evidence type="ECO:0000313" key="2">
    <source>
        <dbReference type="EMBL" id="KAF6824329.1"/>
    </source>
</evidence>
<evidence type="ECO:0000313" key="3">
    <source>
        <dbReference type="Proteomes" id="UP000654918"/>
    </source>
</evidence>
<comment type="caution">
    <text evidence="2">The sequence shown here is derived from an EMBL/GenBank/DDBJ whole genome shotgun (WGS) entry which is preliminary data.</text>
</comment>
<organism evidence="2 3">
    <name type="scientific">Colletotrichum plurivorum</name>
    <dbReference type="NCBI Taxonomy" id="2175906"/>
    <lineage>
        <taxon>Eukaryota</taxon>
        <taxon>Fungi</taxon>
        <taxon>Dikarya</taxon>
        <taxon>Ascomycota</taxon>
        <taxon>Pezizomycotina</taxon>
        <taxon>Sordariomycetes</taxon>
        <taxon>Hypocreomycetidae</taxon>
        <taxon>Glomerellales</taxon>
        <taxon>Glomerellaceae</taxon>
        <taxon>Colletotrichum</taxon>
        <taxon>Colletotrichum orchidearum species complex</taxon>
    </lineage>
</organism>
<dbReference type="Proteomes" id="UP000654918">
    <property type="component" value="Unassembled WGS sequence"/>
</dbReference>
<evidence type="ECO:0000259" key="1">
    <source>
        <dbReference type="PROSITE" id="PS51186"/>
    </source>
</evidence>
<reference evidence="2" key="1">
    <citation type="journal article" date="2020" name="Phytopathology">
        <title>Genome Sequence Resources of Colletotrichum truncatum, C. plurivorum, C. musicola, and C. sojae: Four Species Pathogenic to Soybean (Glycine max).</title>
        <authorList>
            <person name="Rogerio F."/>
            <person name="Boufleur T.R."/>
            <person name="Ciampi-Guillardi M."/>
            <person name="Sukno S.A."/>
            <person name="Thon M.R."/>
            <person name="Massola Junior N.S."/>
            <person name="Baroncelli R."/>
        </authorList>
    </citation>
    <scope>NUCLEOTIDE SEQUENCE</scope>
    <source>
        <strain evidence="2">LFN00145</strain>
    </source>
</reference>
<dbReference type="PANTHER" id="PTHR42791:SF17">
    <property type="entry name" value="ACETYLTRANSFERASE, GNAT FAMILY FAMILY (AFU_ORTHOLOGUE AFUA_8G05690)"/>
    <property type="match status" value="1"/>
</dbReference>
<sequence>MSSSNSLRLEEVTLEDVPQLTEVWFAAFTDPGLRRLWPDTPGVRRWWDEANRHDILHKPFQRYIKVVDPAAPDSRGRPRIAAFAKWDMSMPEDRGRRYPPWHEDMPGDVCDEFMEREERERRRVMGDEKHYYLDTVATHPDYQRRGCGALLVRWGCDLADQNGVGAYVDASKAGAPLYEKCGFVDESQPGAGDIASMARRWRGQRSS</sequence>
<dbReference type="PANTHER" id="PTHR42791">
    <property type="entry name" value="GNAT FAMILY ACETYLTRANSFERASE"/>
    <property type="match status" value="1"/>
</dbReference>
<dbReference type="InterPro" id="IPR016181">
    <property type="entry name" value="Acyl_CoA_acyltransferase"/>
</dbReference>
<dbReference type="CDD" id="cd04301">
    <property type="entry name" value="NAT_SF"/>
    <property type="match status" value="1"/>
</dbReference>
<feature type="domain" description="N-acetyltransferase" evidence="1">
    <location>
        <begin position="7"/>
        <end position="202"/>
    </location>
</feature>
<dbReference type="Gene3D" id="3.40.630.30">
    <property type="match status" value="1"/>
</dbReference>